<accession>A0ABP6LVH9</accession>
<keyword evidence="1" id="KW-0175">Coiled coil</keyword>
<dbReference type="EMBL" id="BAAAVT010000006">
    <property type="protein sequence ID" value="GAA3060165.1"/>
    <property type="molecule type" value="Genomic_DNA"/>
</dbReference>
<dbReference type="Proteomes" id="UP001500236">
    <property type="component" value="Unassembled WGS sequence"/>
</dbReference>
<feature type="coiled-coil region" evidence="1">
    <location>
        <begin position="9"/>
        <end position="54"/>
    </location>
</feature>
<evidence type="ECO:0000313" key="3">
    <source>
        <dbReference type="EMBL" id="GAA3060165.1"/>
    </source>
</evidence>
<keyword evidence="4" id="KW-1185">Reference proteome</keyword>
<reference evidence="4" key="1">
    <citation type="journal article" date="2019" name="Int. J. Syst. Evol. Microbiol.">
        <title>The Global Catalogue of Microorganisms (GCM) 10K type strain sequencing project: providing services to taxonomists for standard genome sequencing and annotation.</title>
        <authorList>
            <consortium name="The Broad Institute Genomics Platform"/>
            <consortium name="The Broad Institute Genome Sequencing Center for Infectious Disease"/>
            <person name="Wu L."/>
            <person name="Ma J."/>
        </authorList>
    </citation>
    <scope>NUCLEOTIDE SEQUENCE [LARGE SCALE GENOMIC DNA]</scope>
    <source>
        <strain evidence="4">JCM 14309</strain>
    </source>
</reference>
<gene>
    <name evidence="3" type="ORF">GCM10010529_12320</name>
</gene>
<protein>
    <recommendedName>
        <fullName evidence="5">DUF4164 family protein</fullName>
    </recommendedName>
</protein>
<evidence type="ECO:0000256" key="2">
    <source>
        <dbReference type="SAM" id="MobiDB-lite"/>
    </source>
</evidence>
<feature type="region of interest" description="Disordered" evidence="2">
    <location>
        <begin position="81"/>
        <end position="120"/>
    </location>
</feature>
<evidence type="ECO:0000256" key="1">
    <source>
        <dbReference type="SAM" id="Coils"/>
    </source>
</evidence>
<comment type="caution">
    <text evidence="3">The sequence shown here is derived from an EMBL/GenBank/DDBJ whole genome shotgun (WGS) entry which is preliminary data.</text>
</comment>
<name>A0ABP6LVH9_9MICC</name>
<sequence length="120" mass="13604">MSAEHEEHRPEDDENVTELEAELEKILREAESTVAELRRELSEQRQRRLQHEEIERLEEHLANSRVRWEEVRDFFQEVLHEVRGQGGDAGGRSGSGGADGSTPPEPDDDGGDPPLSPDPR</sequence>
<dbReference type="RefSeq" id="WP_344681942.1">
    <property type="nucleotide sequence ID" value="NZ_BAAAVT010000006.1"/>
</dbReference>
<evidence type="ECO:0008006" key="5">
    <source>
        <dbReference type="Google" id="ProtNLM"/>
    </source>
</evidence>
<organism evidence="3 4">
    <name type="scientific">Nesterenkonia aethiopica</name>
    <dbReference type="NCBI Taxonomy" id="269144"/>
    <lineage>
        <taxon>Bacteria</taxon>
        <taxon>Bacillati</taxon>
        <taxon>Actinomycetota</taxon>
        <taxon>Actinomycetes</taxon>
        <taxon>Micrococcales</taxon>
        <taxon>Micrococcaceae</taxon>
        <taxon>Nesterenkonia</taxon>
    </lineage>
</organism>
<proteinExistence type="predicted"/>
<feature type="compositionally biased region" description="Gly residues" evidence="2">
    <location>
        <begin position="84"/>
        <end position="99"/>
    </location>
</feature>
<evidence type="ECO:0000313" key="4">
    <source>
        <dbReference type="Proteomes" id="UP001500236"/>
    </source>
</evidence>